<proteinExistence type="predicted"/>
<protein>
    <submittedName>
        <fullName evidence="2">Uncharacterized protein</fullName>
    </submittedName>
</protein>
<sequence>MHARYARHQSSPSYHPQHSTSSSSSSSPQYTSKYSSAYDGYSSPVKPTTTSYQPRSYAEYYPSPSSPTTYYNSQQHHHHHHQHQSQPYQQQHTKYYPSGASTASSSSQEGPFYADELDELDDYNMGMASADMTTIPTVPTPMKLSKYELGKTPSGRVMVTAGNQTVEFFLSVANAPLSRCMIVHE</sequence>
<feature type="compositionally biased region" description="Low complexity" evidence="1">
    <location>
        <begin position="84"/>
        <end position="107"/>
    </location>
</feature>
<comment type="caution">
    <text evidence="2">The sequence shown here is derived from an EMBL/GenBank/DDBJ whole genome shotgun (WGS) entry which is preliminary data.</text>
</comment>
<dbReference type="EMBL" id="CANTFL010000999">
    <property type="protein sequence ID" value="CAI5729593.1"/>
    <property type="molecule type" value="Genomic_DNA"/>
</dbReference>
<keyword evidence="3" id="KW-1185">Reference proteome</keyword>
<reference evidence="2" key="1">
    <citation type="submission" date="2022-12" db="EMBL/GenBank/DDBJ databases">
        <authorList>
            <person name="Webb A."/>
        </authorList>
    </citation>
    <scope>NUCLEOTIDE SEQUENCE</scope>
    <source>
        <strain evidence="2">Hp1</strain>
    </source>
</reference>
<name>A0AAV0U117_HYABA</name>
<evidence type="ECO:0000256" key="1">
    <source>
        <dbReference type="SAM" id="MobiDB-lite"/>
    </source>
</evidence>
<dbReference type="Proteomes" id="UP001162031">
    <property type="component" value="Unassembled WGS sequence"/>
</dbReference>
<dbReference type="AlphaFoldDB" id="A0AAV0U117"/>
<feature type="compositionally biased region" description="Low complexity" evidence="1">
    <location>
        <begin position="8"/>
        <end position="36"/>
    </location>
</feature>
<accession>A0AAV0U117</accession>
<feature type="region of interest" description="Disordered" evidence="1">
    <location>
        <begin position="1"/>
        <end position="110"/>
    </location>
</feature>
<evidence type="ECO:0000313" key="2">
    <source>
        <dbReference type="EMBL" id="CAI5729593.1"/>
    </source>
</evidence>
<gene>
    <name evidence="2" type="ORF">HBR001_LOCUS4599</name>
</gene>
<evidence type="ECO:0000313" key="3">
    <source>
        <dbReference type="Proteomes" id="UP001162031"/>
    </source>
</evidence>
<feature type="compositionally biased region" description="Low complexity" evidence="1">
    <location>
        <begin position="54"/>
        <end position="74"/>
    </location>
</feature>
<organism evidence="2 3">
    <name type="scientific">Hyaloperonospora brassicae</name>
    <name type="common">Brassica downy mildew</name>
    <name type="synonym">Peronospora brassicae</name>
    <dbReference type="NCBI Taxonomy" id="162125"/>
    <lineage>
        <taxon>Eukaryota</taxon>
        <taxon>Sar</taxon>
        <taxon>Stramenopiles</taxon>
        <taxon>Oomycota</taxon>
        <taxon>Peronosporomycetes</taxon>
        <taxon>Peronosporales</taxon>
        <taxon>Peronosporaceae</taxon>
        <taxon>Hyaloperonospora</taxon>
    </lineage>
</organism>